<dbReference type="EC" id="2.3.1.181" evidence="3"/>
<comment type="caution">
    <text evidence="7">The sequence shown here is derived from an EMBL/GenBank/DDBJ whole genome shotgun (WGS) entry which is preliminary data.</text>
</comment>
<dbReference type="NCBIfam" id="TIGR00214">
    <property type="entry name" value="lipB"/>
    <property type="match status" value="1"/>
</dbReference>
<evidence type="ECO:0000259" key="6">
    <source>
        <dbReference type="PROSITE" id="PS51733"/>
    </source>
</evidence>
<reference evidence="7" key="1">
    <citation type="journal article" date="2020" name="Fungal Divers.">
        <title>Resolving the Mortierellaceae phylogeny through synthesis of multi-gene phylogenetics and phylogenomics.</title>
        <authorList>
            <person name="Vandepol N."/>
            <person name="Liber J."/>
            <person name="Desiro A."/>
            <person name="Na H."/>
            <person name="Kennedy M."/>
            <person name="Barry K."/>
            <person name="Grigoriev I.V."/>
            <person name="Miller A.N."/>
            <person name="O'Donnell K."/>
            <person name="Stajich J.E."/>
            <person name="Bonito G."/>
        </authorList>
    </citation>
    <scope>NUCLEOTIDE SEQUENCE</scope>
    <source>
        <strain evidence="7">REB-010B</strain>
    </source>
</reference>
<dbReference type="PANTHER" id="PTHR10993:SF7">
    <property type="entry name" value="LIPOYLTRANSFERASE 2, MITOCHONDRIAL-RELATED"/>
    <property type="match status" value="1"/>
</dbReference>
<dbReference type="InterPro" id="IPR000544">
    <property type="entry name" value="Octanoyltransferase"/>
</dbReference>
<keyword evidence="4" id="KW-0808">Transferase</keyword>
<dbReference type="AlphaFoldDB" id="A0A9P6UXX8"/>
<comment type="similarity">
    <text evidence="2">Belongs to the LipB family.</text>
</comment>
<evidence type="ECO:0000256" key="3">
    <source>
        <dbReference type="ARBA" id="ARBA00012334"/>
    </source>
</evidence>
<sequence length="128" mass="14272">MGVKAMTTENTGVWVNDQKKIAAIGVHVQRYITSHGLALNCNTNLDFFKEIVACGLIGKETTSLSQELNDPHIDVQKVIPTFLNGFSATFNRTLVPIAQSNPELQEQIMEYIEKGSVTYTDDTRIDRL</sequence>
<proteinExistence type="inferred from homology"/>
<dbReference type="Proteomes" id="UP000738325">
    <property type="component" value="Unassembled WGS sequence"/>
</dbReference>
<evidence type="ECO:0000313" key="8">
    <source>
        <dbReference type="Proteomes" id="UP000738325"/>
    </source>
</evidence>
<dbReference type="InterPro" id="IPR045864">
    <property type="entry name" value="aa-tRNA-synth_II/BPL/LPL"/>
</dbReference>
<dbReference type="SUPFAM" id="SSF55681">
    <property type="entry name" value="Class II aaRS and biotin synthetases"/>
    <property type="match status" value="1"/>
</dbReference>
<gene>
    <name evidence="7" type="primary">LIPT2</name>
    <name evidence="7" type="ORF">BGZ99_001742</name>
</gene>
<dbReference type="OrthoDB" id="19908at2759"/>
<accession>A0A9P6UXX8</accession>
<feature type="domain" description="BPL/LPL catalytic" evidence="6">
    <location>
        <begin position="1"/>
        <end position="94"/>
    </location>
</feature>
<dbReference type="EMBL" id="JAAAIP010000146">
    <property type="protein sequence ID" value="KAG0324494.1"/>
    <property type="molecule type" value="Genomic_DNA"/>
</dbReference>
<dbReference type="PROSITE" id="PS51733">
    <property type="entry name" value="BPL_LPL_CATALYTIC"/>
    <property type="match status" value="1"/>
</dbReference>
<dbReference type="GO" id="GO:0033819">
    <property type="term" value="F:lipoyl(octanoyl) transferase activity"/>
    <property type="evidence" value="ECO:0007669"/>
    <property type="project" value="UniProtKB-EC"/>
</dbReference>
<evidence type="ECO:0000313" key="7">
    <source>
        <dbReference type="EMBL" id="KAG0324494.1"/>
    </source>
</evidence>
<dbReference type="InterPro" id="IPR004143">
    <property type="entry name" value="BPL_LPL_catalytic"/>
</dbReference>
<organism evidence="7 8">
    <name type="scientific">Dissophora globulifera</name>
    <dbReference type="NCBI Taxonomy" id="979702"/>
    <lineage>
        <taxon>Eukaryota</taxon>
        <taxon>Fungi</taxon>
        <taxon>Fungi incertae sedis</taxon>
        <taxon>Mucoromycota</taxon>
        <taxon>Mortierellomycotina</taxon>
        <taxon>Mortierellomycetes</taxon>
        <taxon>Mortierellales</taxon>
        <taxon>Mortierellaceae</taxon>
        <taxon>Dissophora</taxon>
    </lineage>
</organism>
<comment type="pathway">
    <text evidence="1">Protein modification; protein lipoylation via endogenous pathway; protein N(6)-(lipoyl)lysine from octanoyl-[acyl-carrier-protein]: step 1/2.</text>
</comment>
<dbReference type="Gene3D" id="3.30.930.10">
    <property type="entry name" value="Bira Bifunctional Protein, Domain 2"/>
    <property type="match status" value="1"/>
</dbReference>
<name>A0A9P6UXX8_9FUNG</name>
<evidence type="ECO:0000256" key="4">
    <source>
        <dbReference type="ARBA" id="ARBA00022679"/>
    </source>
</evidence>
<keyword evidence="5" id="KW-0012">Acyltransferase</keyword>
<dbReference type="PANTHER" id="PTHR10993">
    <property type="entry name" value="OCTANOYLTRANSFERASE"/>
    <property type="match status" value="1"/>
</dbReference>
<keyword evidence="8" id="KW-1185">Reference proteome</keyword>
<evidence type="ECO:0000256" key="2">
    <source>
        <dbReference type="ARBA" id="ARBA00007907"/>
    </source>
</evidence>
<evidence type="ECO:0000256" key="1">
    <source>
        <dbReference type="ARBA" id="ARBA00004821"/>
    </source>
</evidence>
<protein>
    <recommendedName>
        <fullName evidence="3">lipoyl(octanoyl) transferase</fullName>
        <ecNumber evidence="3">2.3.1.181</ecNumber>
    </recommendedName>
</protein>
<evidence type="ECO:0000256" key="5">
    <source>
        <dbReference type="ARBA" id="ARBA00023315"/>
    </source>
</evidence>
<dbReference type="Pfam" id="PF21948">
    <property type="entry name" value="LplA-B_cat"/>
    <property type="match status" value="1"/>
</dbReference>
<dbReference type="GO" id="GO:0009249">
    <property type="term" value="P:protein lipoylation"/>
    <property type="evidence" value="ECO:0007669"/>
    <property type="project" value="InterPro"/>
</dbReference>